<dbReference type="EMBL" id="BTRK01000006">
    <property type="protein sequence ID" value="GMR59919.1"/>
    <property type="molecule type" value="Genomic_DNA"/>
</dbReference>
<evidence type="ECO:0000256" key="2">
    <source>
        <dbReference type="ARBA" id="ARBA00004337"/>
    </source>
</evidence>
<feature type="transmembrane region" description="Helical" evidence="10">
    <location>
        <begin position="41"/>
        <end position="58"/>
    </location>
</feature>
<dbReference type="AlphaFoldDB" id="A0AAN5DDK4"/>
<dbReference type="InterPro" id="IPR026218">
    <property type="entry name" value="HRG"/>
</dbReference>
<keyword evidence="6" id="KW-0967">Endosome</keyword>
<keyword evidence="9" id="KW-0458">Lysosome</keyword>
<evidence type="ECO:0000256" key="10">
    <source>
        <dbReference type="SAM" id="Phobius"/>
    </source>
</evidence>
<dbReference type="PRINTS" id="PR02095">
    <property type="entry name" value="TRNSPORTRHRG"/>
</dbReference>
<comment type="caution">
    <text evidence="11">The sequence shown here is derived from an EMBL/GenBank/DDBJ whole genome shotgun (WGS) entry which is preliminary data.</text>
</comment>
<feature type="transmembrane region" description="Helical" evidence="10">
    <location>
        <begin position="117"/>
        <end position="137"/>
    </location>
</feature>
<comment type="subcellular location">
    <subcellularLocation>
        <location evidence="2">Endosome membrane</location>
        <topology evidence="2">Multi-pass membrane protein</topology>
    </subcellularLocation>
    <subcellularLocation>
        <location evidence="1">Lysosome membrane</location>
        <topology evidence="1">Multi-pass membrane protein</topology>
    </subcellularLocation>
</comment>
<name>A0AAN5DDK4_9BILA</name>
<reference evidence="12" key="1">
    <citation type="submission" date="2022-10" db="EMBL/GenBank/DDBJ databases">
        <title>Genome assembly of Pristionchus species.</title>
        <authorList>
            <person name="Yoshida K."/>
            <person name="Sommer R.J."/>
        </authorList>
    </citation>
    <scope>NUCLEOTIDE SEQUENCE [LARGE SCALE GENOMIC DNA]</scope>
    <source>
        <strain evidence="12">RS5460</strain>
    </source>
</reference>
<feature type="non-terminal residue" evidence="11">
    <location>
        <position position="1"/>
    </location>
</feature>
<evidence type="ECO:0000313" key="11">
    <source>
        <dbReference type="EMBL" id="GMR59919.1"/>
    </source>
</evidence>
<dbReference type="GO" id="GO:0010008">
    <property type="term" value="C:endosome membrane"/>
    <property type="evidence" value="ECO:0007669"/>
    <property type="project" value="UniProtKB-SubCell"/>
</dbReference>
<proteinExistence type="inferred from homology"/>
<dbReference type="GO" id="GO:0015232">
    <property type="term" value="F:heme transmembrane transporter activity"/>
    <property type="evidence" value="ECO:0007669"/>
    <property type="project" value="InterPro"/>
</dbReference>
<keyword evidence="4" id="KW-0813">Transport</keyword>
<evidence type="ECO:0000256" key="3">
    <source>
        <dbReference type="ARBA" id="ARBA00006203"/>
    </source>
</evidence>
<evidence type="ECO:0000256" key="7">
    <source>
        <dbReference type="ARBA" id="ARBA00022989"/>
    </source>
</evidence>
<dbReference type="Pfam" id="PF16954">
    <property type="entry name" value="HRG"/>
    <property type="match status" value="1"/>
</dbReference>
<evidence type="ECO:0000313" key="12">
    <source>
        <dbReference type="Proteomes" id="UP001328107"/>
    </source>
</evidence>
<protein>
    <submittedName>
        <fullName evidence="11">Uncharacterized protein</fullName>
    </submittedName>
</protein>
<dbReference type="GO" id="GO:0020037">
    <property type="term" value="F:heme binding"/>
    <property type="evidence" value="ECO:0007669"/>
    <property type="project" value="TreeGrafter"/>
</dbReference>
<dbReference type="GO" id="GO:0005886">
    <property type="term" value="C:plasma membrane"/>
    <property type="evidence" value="ECO:0007669"/>
    <property type="project" value="TreeGrafter"/>
</dbReference>
<keyword evidence="5 10" id="KW-0812">Transmembrane</keyword>
<evidence type="ECO:0000256" key="5">
    <source>
        <dbReference type="ARBA" id="ARBA00022692"/>
    </source>
</evidence>
<feature type="transmembrane region" description="Helical" evidence="10">
    <location>
        <begin position="15"/>
        <end position="35"/>
    </location>
</feature>
<evidence type="ECO:0000256" key="1">
    <source>
        <dbReference type="ARBA" id="ARBA00004155"/>
    </source>
</evidence>
<gene>
    <name evidence="11" type="ORF">PMAYCL1PPCAC_30114</name>
</gene>
<dbReference type="GO" id="GO:0005765">
    <property type="term" value="C:lysosomal membrane"/>
    <property type="evidence" value="ECO:0007669"/>
    <property type="project" value="UniProtKB-SubCell"/>
</dbReference>
<sequence length="154" mass="17122">PMGCSCACCTPKVKIVYGSIGAVFGITAGIFYAIVFHNVSASTIAIISAVFALLYVYMHWAYKKNLIRTWPDAKIKSIFWINLLIFIVASVGMIACLVIAGINHQGLTYDDLHGENLWMTSGWCFITAKWSGMNSFYARSYKLEAMKSPPPMIY</sequence>
<evidence type="ECO:0000256" key="4">
    <source>
        <dbReference type="ARBA" id="ARBA00022448"/>
    </source>
</evidence>
<dbReference type="PANTHER" id="PTHR31525">
    <property type="entry name" value="HEME TRANSPORTER HRG1"/>
    <property type="match status" value="1"/>
</dbReference>
<keyword evidence="7 10" id="KW-1133">Transmembrane helix</keyword>
<accession>A0AAN5DDK4</accession>
<keyword evidence="12" id="KW-1185">Reference proteome</keyword>
<organism evidence="11 12">
    <name type="scientific">Pristionchus mayeri</name>
    <dbReference type="NCBI Taxonomy" id="1317129"/>
    <lineage>
        <taxon>Eukaryota</taxon>
        <taxon>Metazoa</taxon>
        <taxon>Ecdysozoa</taxon>
        <taxon>Nematoda</taxon>
        <taxon>Chromadorea</taxon>
        <taxon>Rhabditida</taxon>
        <taxon>Rhabditina</taxon>
        <taxon>Diplogasteromorpha</taxon>
        <taxon>Diplogasteroidea</taxon>
        <taxon>Neodiplogasteridae</taxon>
        <taxon>Pristionchus</taxon>
    </lineage>
</organism>
<dbReference type="PANTHER" id="PTHR31525:SF1">
    <property type="entry name" value="HEME TRANSPORTER HRG1"/>
    <property type="match status" value="1"/>
</dbReference>
<feature type="transmembrane region" description="Helical" evidence="10">
    <location>
        <begin position="79"/>
        <end position="102"/>
    </location>
</feature>
<evidence type="ECO:0000256" key="9">
    <source>
        <dbReference type="ARBA" id="ARBA00023228"/>
    </source>
</evidence>
<keyword evidence="8 10" id="KW-0472">Membrane</keyword>
<evidence type="ECO:0000256" key="8">
    <source>
        <dbReference type="ARBA" id="ARBA00023136"/>
    </source>
</evidence>
<dbReference type="Proteomes" id="UP001328107">
    <property type="component" value="Unassembled WGS sequence"/>
</dbReference>
<comment type="similarity">
    <text evidence="3">Belongs to the HRG family.</text>
</comment>
<evidence type="ECO:0000256" key="6">
    <source>
        <dbReference type="ARBA" id="ARBA00022753"/>
    </source>
</evidence>